<feature type="compositionally biased region" description="Low complexity" evidence="5">
    <location>
        <begin position="245"/>
        <end position="267"/>
    </location>
</feature>
<evidence type="ECO:0000256" key="3">
    <source>
        <dbReference type="ARBA" id="ARBA00023128"/>
    </source>
</evidence>
<feature type="compositionally biased region" description="Acidic residues" evidence="5">
    <location>
        <begin position="786"/>
        <end position="796"/>
    </location>
</feature>
<comment type="caution">
    <text evidence="9">The sequence shown here is derived from an EMBL/GenBank/DDBJ whole genome shotgun (WGS) entry which is preliminary data.</text>
</comment>
<dbReference type="PROSITE" id="PS51886">
    <property type="entry name" value="TLDC"/>
    <property type="match status" value="1"/>
</dbReference>
<reference evidence="9" key="1">
    <citation type="submission" date="2019-03" db="EMBL/GenBank/DDBJ databases">
        <title>Long read genome sequence of the mycoparasitic Pythium oligandrum ATCC 38472 isolated from sugarbeet rhizosphere.</title>
        <authorList>
            <person name="Gaulin E."/>
        </authorList>
    </citation>
    <scope>NUCLEOTIDE SEQUENCE</scope>
    <source>
        <strain evidence="9">ATCC 38472_TT</strain>
    </source>
</reference>
<dbReference type="PANTHER" id="PTHR23354:SF62">
    <property type="entry name" value="MUSTARD, ISOFORM V"/>
    <property type="match status" value="1"/>
</dbReference>
<sequence length="1026" mass="114249">MLSRVTQWLATKLEYKEDDHLRTRFDALTRMKKATLDLLNVLEERSTADNEGDEGGDGLAQTATGYLASIASSRVVLTEEDQCVHDFGAALENCLKLGIKGQNDRDLSWWQVLYTSTLMVDDPTLVQTIQTAGTMSETEVGKARCWMKLALNNRTIESSIAIICSQSCEPVVRANYEDWALVRCIEGLDIFMQMIADIRDVRFCIRVDEEPFRLPIAKEVPTIPIPGAGAESAKAEGDAFAATTTSTLAPTTPTATSASLPISPSPSDVTVSADKLGQPETAGHPLIPDDDFFVEVSAVVFPHRHKGIKPWQHVFGVSIAYLAKNPYHSRFALIDPVLSIPNIVQDCIDILYENPNTPRLFRTTVLNVTVSQLREIVENEGMLPADLDAHGAGALLLDFFKNLPESLLTTEKYEAFIASGRIKEEDACIRNIACLVQNLPVHCKFVLEKVIAVMHFLQLPEHSVHNGLDVGLASTMLAPVIAFKSETKTTPAGQRKMSHPQHHDVRFAAIGAQVVERMIVHHDEIFQEVRIQVSDSLQRLETKKQALLSIYQLYKMKPQVNFFSDRLHLDEISDIFVESVKSKESLSAESPPNNFDRIPPPVLRMKIGSPLKHRASSPNLYEGVLSSSSAQGVPIPSLGYAGSRTGSGTYMVKNDSTMLLDRLYNRALPTVISSYDAGLVSSAICKSLINLLKLVPLPENPTINIVALSVEPFWELFDEEAYFFKLFLLVFQIFDQLWNSLSPDEASFTRVFCDTESKVDELLKKSPSSVEDLRSEWEGMWRQMNEEEEGSTEEESTTTQNATAAPPSPPRLCKKPSFTFRPEDYKNKLLDPSNILTVDHIAFIDHAVPLTCQLCRWCLLYSTDMHGSSLHTLLMMTKNQSPTLIVVKDDQDNIFGGFGSDEWHRSTQYFGNGETFLFTFSPRAGVPTAHSGTVGSHFVKYPWSRRNNYFMLCSEESLVMGGGGSFGLYLDSDLSRGTTGPCETFSSRPLVPSHEFNCVHVEVWGFTTSDKHPTANKEKKRRSVLD</sequence>
<dbReference type="InterPro" id="IPR004012">
    <property type="entry name" value="Run_dom"/>
</dbReference>
<comment type="similarity">
    <text evidence="2">Belongs to the OXR1 family.</text>
</comment>
<comment type="subcellular location">
    <subcellularLocation>
        <location evidence="1">Mitochondrion</location>
    </subcellularLocation>
</comment>
<dbReference type="EMBL" id="SPLM01000145">
    <property type="protein sequence ID" value="TMW56564.1"/>
    <property type="molecule type" value="Genomic_DNA"/>
</dbReference>
<evidence type="ECO:0000313" key="9">
    <source>
        <dbReference type="EMBL" id="TMW56564.1"/>
    </source>
</evidence>
<dbReference type="Pfam" id="PF07534">
    <property type="entry name" value="TLD"/>
    <property type="match status" value="1"/>
</dbReference>
<dbReference type="InterPro" id="IPR037213">
    <property type="entry name" value="Run_dom_sf"/>
</dbReference>
<dbReference type="OrthoDB" id="26679at2759"/>
<feature type="region of interest" description="Disordered" evidence="5">
    <location>
        <begin position="245"/>
        <end position="271"/>
    </location>
</feature>
<dbReference type="PANTHER" id="PTHR23354">
    <property type="entry name" value="NUCLEOLAR PROTEIN 7/ESTROGEN RECEPTOR COACTIVATOR-RELATED"/>
    <property type="match status" value="1"/>
</dbReference>
<keyword evidence="3" id="KW-0496">Mitochondrion</keyword>
<dbReference type="CDD" id="cd00159">
    <property type="entry name" value="RhoGAP"/>
    <property type="match status" value="1"/>
</dbReference>
<evidence type="ECO:0000259" key="8">
    <source>
        <dbReference type="PROSITE" id="PS51886"/>
    </source>
</evidence>
<feature type="region of interest" description="Disordered" evidence="5">
    <location>
        <begin position="784"/>
        <end position="813"/>
    </location>
</feature>
<dbReference type="InterPro" id="IPR008936">
    <property type="entry name" value="Rho_GTPase_activation_prot"/>
</dbReference>
<evidence type="ECO:0000259" key="6">
    <source>
        <dbReference type="PROSITE" id="PS50238"/>
    </source>
</evidence>
<dbReference type="AlphaFoldDB" id="A0A8K1FD67"/>
<dbReference type="SMART" id="SM00584">
    <property type="entry name" value="TLDc"/>
    <property type="match status" value="1"/>
</dbReference>
<dbReference type="Pfam" id="PF02759">
    <property type="entry name" value="RUN"/>
    <property type="match status" value="1"/>
</dbReference>
<evidence type="ECO:0000256" key="2">
    <source>
        <dbReference type="ARBA" id="ARBA00009540"/>
    </source>
</evidence>
<feature type="domain" description="TLDc" evidence="8">
    <location>
        <begin position="834"/>
        <end position="1007"/>
    </location>
</feature>
<evidence type="ECO:0000259" key="7">
    <source>
        <dbReference type="PROSITE" id="PS50826"/>
    </source>
</evidence>
<keyword evidence="10" id="KW-1185">Reference proteome</keyword>
<dbReference type="Gene3D" id="1.20.58.900">
    <property type="match status" value="1"/>
</dbReference>
<organism evidence="9 10">
    <name type="scientific">Pythium oligandrum</name>
    <name type="common">Mycoparasitic fungus</name>
    <dbReference type="NCBI Taxonomy" id="41045"/>
    <lineage>
        <taxon>Eukaryota</taxon>
        <taxon>Sar</taxon>
        <taxon>Stramenopiles</taxon>
        <taxon>Oomycota</taxon>
        <taxon>Peronosporomycetes</taxon>
        <taxon>Pythiales</taxon>
        <taxon>Pythiaceae</taxon>
        <taxon>Pythium</taxon>
    </lineage>
</organism>
<dbReference type="Gene3D" id="1.10.555.10">
    <property type="entry name" value="Rho GTPase activation protein"/>
    <property type="match status" value="1"/>
</dbReference>
<dbReference type="PROSITE" id="PS50238">
    <property type="entry name" value="RHOGAP"/>
    <property type="match status" value="1"/>
</dbReference>
<evidence type="ECO:0000256" key="1">
    <source>
        <dbReference type="ARBA" id="ARBA00004173"/>
    </source>
</evidence>
<evidence type="ECO:0000313" key="10">
    <source>
        <dbReference type="Proteomes" id="UP000794436"/>
    </source>
</evidence>
<feature type="domain" description="RUN" evidence="7">
    <location>
        <begin position="78"/>
        <end position="210"/>
    </location>
</feature>
<name>A0A8K1FD67_PYTOL</name>
<evidence type="ECO:0000256" key="4">
    <source>
        <dbReference type="ARBA" id="ARBA00040604"/>
    </source>
</evidence>
<proteinExistence type="inferred from homology"/>
<dbReference type="GO" id="GO:0007165">
    <property type="term" value="P:signal transduction"/>
    <property type="evidence" value="ECO:0007669"/>
    <property type="project" value="InterPro"/>
</dbReference>
<dbReference type="GO" id="GO:0005739">
    <property type="term" value="C:mitochondrion"/>
    <property type="evidence" value="ECO:0007669"/>
    <property type="project" value="UniProtKB-SubCell"/>
</dbReference>
<dbReference type="SUPFAM" id="SSF48350">
    <property type="entry name" value="GTPase activation domain, GAP"/>
    <property type="match status" value="1"/>
</dbReference>
<dbReference type="Pfam" id="PF00620">
    <property type="entry name" value="RhoGAP"/>
    <property type="match status" value="1"/>
</dbReference>
<dbReference type="Proteomes" id="UP000794436">
    <property type="component" value="Unassembled WGS sequence"/>
</dbReference>
<accession>A0A8K1FD67</accession>
<protein>
    <recommendedName>
        <fullName evidence="4">Oxidation resistance protein 1</fullName>
    </recommendedName>
</protein>
<dbReference type="InterPro" id="IPR000198">
    <property type="entry name" value="RhoGAP_dom"/>
</dbReference>
<gene>
    <name evidence="9" type="ORF">Poli38472_006574</name>
</gene>
<evidence type="ECO:0000256" key="5">
    <source>
        <dbReference type="SAM" id="MobiDB-lite"/>
    </source>
</evidence>
<feature type="domain" description="Rho-GAP" evidence="6">
    <location>
        <begin position="332"/>
        <end position="526"/>
    </location>
</feature>
<dbReference type="CDD" id="cd17671">
    <property type="entry name" value="RUN"/>
    <property type="match status" value="1"/>
</dbReference>
<dbReference type="InterPro" id="IPR006571">
    <property type="entry name" value="TLDc_dom"/>
</dbReference>
<dbReference type="SUPFAM" id="SSF140741">
    <property type="entry name" value="RUN domain-like"/>
    <property type="match status" value="1"/>
</dbReference>
<dbReference type="PROSITE" id="PS50826">
    <property type="entry name" value="RUN"/>
    <property type="match status" value="1"/>
</dbReference>
<dbReference type="SMART" id="SM00324">
    <property type="entry name" value="RhoGAP"/>
    <property type="match status" value="1"/>
</dbReference>